<proteinExistence type="inferred from homology"/>
<dbReference type="EMBL" id="PIQC01000003">
    <property type="protein sequence ID" value="RUO71710.1"/>
    <property type="molecule type" value="Genomic_DNA"/>
</dbReference>
<comment type="similarity">
    <text evidence="1">Belongs to the glycosyltransferase 2 family.</text>
</comment>
<gene>
    <name evidence="6" type="ORF">CWI78_04125</name>
</gene>
<keyword evidence="3 6" id="KW-0808">Transferase</keyword>
<accession>A0A432Z1D6</accession>
<dbReference type="Pfam" id="PF00535">
    <property type="entry name" value="Glycos_transf_2"/>
    <property type="match status" value="1"/>
</dbReference>
<evidence type="ECO:0000313" key="6">
    <source>
        <dbReference type="EMBL" id="RUO71710.1"/>
    </source>
</evidence>
<evidence type="ECO:0000256" key="3">
    <source>
        <dbReference type="ARBA" id="ARBA00022679"/>
    </source>
</evidence>
<protein>
    <submittedName>
        <fullName evidence="6">N-acetylglucosaminyltransferase</fullName>
    </submittedName>
</protein>
<dbReference type="GO" id="GO:0016757">
    <property type="term" value="F:glycosyltransferase activity"/>
    <property type="evidence" value="ECO:0007669"/>
    <property type="project" value="UniProtKB-KW"/>
</dbReference>
<feature type="transmembrane region" description="Helical" evidence="4">
    <location>
        <begin position="357"/>
        <end position="382"/>
    </location>
</feature>
<name>A0A432Z1D6_9GAMM</name>
<dbReference type="PANTHER" id="PTHR43630">
    <property type="entry name" value="POLY-BETA-1,6-N-ACETYL-D-GLUCOSAMINE SYNTHASE"/>
    <property type="match status" value="1"/>
</dbReference>
<keyword evidence="4" id="KW-1133">Transmembrane helix</keyword>
<keyword evidence="7" id="KW-1185">Reference proteome</keyword>
<dbReference type="AlphaFoldDB" id="A0A432Z1D6"/>
<dbReference type="SUPFAM" id="SSF53448">
    <property type="entry name" value="Nucleotide-diphospho-sugar transferases"/>
    <property type="match status" value="1"/>
</dbReference>
<evidence type="ECO:0000259" key="5">
    <source>
        <dbReference type="Pfam" id="PF00535"/>
    </source>
</evidence>
<dbReference type="Proteomes" id="UP000288058">
    <property type="component" value="Unassembled WGS sequence"/>
</dbReference>
<sequence length="442" mass="50235">MSDLNTILYLLVDTIHQASADFLVAFGLIPVFILYETPLIILIVTGILRYHYREMTRQDTVSFYQPRVSCIVTCYSEGEAIALTAKSLAEQTYPGSIEIILVVDGAVQNKETYETALRVAKQQTADNRKIIVLPKWQRGGRVSSCNAGLDTATGEIVLALDGDTSFDNDMIARIVPHFEDPRVPATSGAIRVRNSGESIFAKFQSIEYLMSMQGSKTGLAEWNLQTNISGAFGAFRRSVLEKVGGWTTHSAEDLDLTIRLKQYQVRHPNWYIPYEPLAIALTDVPVKLKDLIKQRLRWDGDLFFIFFRKHWQSFSPKLVGFKHYIFTLLYGWIQNVVLPFVVIGYAAYLFISLPATVALSLFIGVYLVYMAVLMFFFLFIVIAMSERIKKDLSLFPLLVIFPLYSIFMRVVAVFALINELVRHSHEESAMAPWWVFKRGGKF</sequence>
<dbReference type="OrthoDB" id="276604at2"/>
<feature type="domain" description="Glycosyltransferase 2-like" evidence="5">
    <location>
        <begin position="69"/>
        <end position="243"/>
    </location>
</feature>
<dbReference type="Gene3D" id="3.90.550.10">
    <property type="entry name" value="Spore Coat Polysaccharide Biosynthesis Protein SpsA, Chain A"/>
    <property type="match status" value="1"/>
</dbReference>
<reference evidence="7" key="1">
    <citation type="journal article" date="2018" name="Front. Microbiol.">
        <title>Genome-Based Analysis Reveals the Taxonomy and Diversity of the Family Idiomarinaceae.</title>
        <authorList>
            <person name="Liu Y."/>
            <person name="Lai Q."/>
            <person name="Shao Z."/>
        </authorList>
    </citation>
    <scope>NUCLEOTIDE SEQUENCE [LARGE SCALE GENOMIC DNA]</scope>
    <source>
        <strain evidence="7">R22</strain>
    </source>
</reference>
<evidence type="ECO:0000256" key="2">
    <source>
        <dbReference type="ARBA" id="ARBA00022676"/>
    </source>
</evidence>
<dbReference type="PANTHER" id="PTHR43630:SF1">
    <property type="entry name" value="POLY-BETA-1,6-N-ACETYL-D-GLUCOSAMINE SYNTHASE"/>
    <property type="match status" value="1"/>
</dbReference>
<organism evidence="6 7">
    <name type="scientific">Idiomarina ramblicola</name>
    <dbReference type="NCBI Taxonomy" id="263724"/>
    <lineage>
        <taxon>Bacteria</taxon>
        <taxon>Pseudomonadati</taxon>
        <taxon>Pseudomonadota</taxon>
        <taxon>Gammaproteobacteria</taxon>
        <taxon>Alteromonadales</taxon>
        <taxon>Idiomarinaceae</taxon>
        <taxon>Idiomarina</taxon>
    </lineage>
</organism>
<feature type="transmembrane region" description="Helical" evidence="4">
    <location>
        <begin position="324"/>
        <end position="351"/>
    </location>
</feature>
<dbReference type="RefSeq" id="WP_126780550.1">
    <property type="nucleotide sequence ID" value="NZ_PIQC01000003.1"/>
</dbReference>
<keyword evidence="4" id="KW-0472">Membrane</keyword>
<comment type="caution">
    <text evidence="6">The sequence shown here is derived from an EMBL/GenBank/DDBJ whole genome shotgun (WGS) entry which is preliminary data.</text>
</comment>
<evidence type="ECO:0000256" key="4">
    <source>
        <dbReference type="SAM" id="Phobius"/>
    </source>
</evidence>
<evidence type="ECO:0000313" key="7">
    <source>
        <dbReference type="Proteomes" id="UP000288058"/>
    </source>
</evidence>
<dbReference type="InterPro" id="IPR029044">
    <property type="entry name" value="Nucleotide-diphossugar_trans"/>
</dbReference>
<dbReference type="CDD" id="cd06423">
    <property type="entry name" value="CESA_like"/>
    <property type="match status" value="1"/>
</dbReference>
<feature type="transmembrane region" description="Helical" evidence="4">
    <location>
        <begin position="394"/>
        <end position="417"/>
    </location>
</feature>
<keyword evidence="4" id="KW-0812">Transmembrane</keyword>
<dbReference type="InterPro" id="IPR001173">
    <property type="entry name" value="Glyco_trans_2-like"/>
</dbReference>
<feature type="transmembrane region" description="Helical" evidence="4">
    <location>
        <begin position="22"/>
        <end position="48"/>
    </location>
</feature>
<evidence type="ECO:0000256" key="1">
    <source>
        <dbReference type="ARBA" id="ARBA00006739"/>
    </source>
</evidence>
<keyword evidence="2 6" id="KW-0328">Glycosyltransferase</keyword>